<evidence type="ECO:0000313" key="3">
    <source>
        <dbReference type="Proteomes" id="UP000053405"/>
    </source>
</evidence>
<accession>L7LAG4</accession>
<organism evidence="2 3">
    <name type="scientific">Gordonia hirsuta DSM 44140 = NBRC 16056</name>
    <dbReference type="NCBI Taxonomy" id="1121927"/>
    <lineage>
        <taxon>Bacteria</taxon>
        <taxon>Bacillati</taxon>
        <taxon>Actinomycetota</taxon>
        <taxon>Actinomycetes</taxon>
        <taxon>Mycobacteriales</taxon>
        <taxon>Gordoniaceae</taxon>
        <taxon>Gordonia</taxon>
    </lineage>
</organism>
<gene>
    <name evidence="2" type="primary">mceD</name>
    <name evidence="2" type="ORF">GOHSU_30_00540</name>
</gene>
<dbReference type="EMBL" id="BANT01000030">
    <property type="protein sequence ID" value="GAC58130.1"/>
    <property type="molecule type" value="Genomic_DNA"/>
</dbReference>
<dbReference type="STRING" id="1121927.GOHSU_30_00540"/>
<dbReference type="AlphaFoldDB" id="L7LAG4"/>
<comment type="caution">
    <text evidence="2">The sequence shown here is derived from an EMBL/GenBank/DDBJ whole genome shotgun (WGS) entry which is preliminary data.</text>
</comment>
<dbReference type="Pfam" id="PF02470">
    <property type="entry name" value="MlaD"/>
    <property type="match status" value="1"/>
</dbReference>
<evidence type="ECO:0000313" key="2">
    <source>
        <dbReference type="EMBL" id="GAC58130.1"/>
    </source>
</evidence>
<dbReference type="GO" id="GO:0005576">
    <property type="term" value="C:extracellular region"/>
    <property type="evidence" value="ECO:0007669"/>
    <property type="project" value="TreeGrafter"/>
</dbReference>
<dbReference type="OrthoDB" id="4608030at2"/>
<dbReference type="RefSeq" id="WP_005941647.1">
    <property type="nucleotide sequence ID" value="NZ_ATVK01000054.1"/>
</dbReference>
<evidence type="ECO:0000259" key="1">
    <source>
        <dbReference type="Pfam" id="PF02470"/>
    </source>
</evidence>
<reference evidence="2 3" key="1">
    <citation type="submission" date="2012-12" db="EMBL/GenBank/DDBJ databases">
        <title>Whole genome shotgun sequence of Gordonia hirsuta NBRC 16056.</title>
        <authorList>
            <person name="Isaki-Nakamura S."/>
            <person name="Hosoyama A."/>
            <person name="Tsuchikane K."/>
            <person name="Katsumata H."/>
            <person name="Baba S."/>
            <person name="Yamazaki S."/>
            <person name="Fujita N."/>
        </authorList>
    </citation>
    <scope>NUCLEOTIDE SEQUENCE [LARGE SCALE GENOMIC DNA]</scope>
    <source>
        <strain evidence="2 3">NBRC 16056</strain>
    </source>
</reference>
<dbReference type="InterPro" id="IPR052336">
    <property type="entry name" value="MlaD_Phospholipid_Transporter"/>
</dbReference>
<dbReference type="Proteomes" id="UP000053405">
    <property type="component" value="Unassembled WGS sequence"/>
</dbReference>
<sequence length="374" mass="39619">MSNERTSAQRRRRLTAALAVLLVLAVTAAGAAWLAWPRVSSQILTRSVCADFTDSAGLYKGNSVALMGLGVGQVAAIEPRESGVRVRLEIDRELALPADVGAVIIDGSIVADRRVEFDRPYSGGPTLSGDTCIPDERTKTPRGVSESFAAVDGLLDDAMGSDGVLAELGGTDDLAEVMDVLDKNFSGKSDKIVALMRQMVTAQGNPATVDAAIRRILENSDTLLTEVEAQWPDVERVIRTVNGAGLAFTAFSEEFTGTLTSAVRFVPVLSRNVERFGDRILGVVDLITPWVRVLAPFATRLAQAVAQLPGLATVTDHLFDPDSGAFRIGWTPPTVPVSATEATAVCTVLGRPDDCASSRAARSGLIQLIMGSGR</sequence>
<proteinExistence type="predicted"/>
<dbReference type="PANTHER" id="PTHR33371:SF4">
    <property type="entry name" value="INTERMEMBRANE PHOSPHOLIPID TRANSPORT SYSTEM BINDING PROTEIN MLAD"/>
    <property type="match status" value="1"/>
</dbReference>
<feature type="domain" description="Mce/MlaD" evidence="1">
    <location>
        <begin position="47"/>
        <end position="118"/>
    </location>
</feature>
<protein>
    <submittedName>
        <fullName evidence="2">Mce family protein</fullName>
    </submittedName>
</protein>
<name>L7LAG4_9ACTN</name>
<dbReference type="PANTHER" id="PTHR33371">
    <property type="entry name" value="INTERMEMBRANE PHOSPHOLIPID TRANSPORT SYSTEM BINDING PROTEIN MLAD-RELATED"/>
    <property type="match status" value="1"/>
</dbReference>
<dbReference type="eggNOG" id="COG1463">
    <property type="taxonomic scope" value="Bacteria"/>
</dbReference>
<dbReference type="InterPro" id="IPR003399">
    <property type="entry name" value="Mce/MlaD"/>
</dbReference>
<keyword evidence="3" id="KW-1185">Reference proteome</keyword>